<reference evidence="1" key="1">
    <citation type="submission" date="2016-10" db="EMBL/GenBank/DDBJ databases">
        <authorList>
            <person name="de Groot N.N."/>
        </authorList>
    </citation>
    <scope>NUCLEOTIDE SEQUENCE</scope>
</reference>
<sequence>MSEAKERYNRLISIVNSNLSNHNINNITFENYDNLDISIYNYPLSKLLSIDDDKEFLYEVFYKILDRIIDKNTLNHLLLKLKNREIKREKIIKNIFNSQERIIKNTYIDFNK</sequence>
<protein>
    <submittedName>
        <fullName evidence="1">Uncharacterized protein</fullName>
    </submittedName>
</protein>
<name>A0A1W1EHX5_9ZZZZ</name>
<organism evidence="1">
    <name type="scientific">hydrothermal vent metagenome</name>
    <dbReference type="NCBI Taxonomy" id="652676"/>
    <lineage>
        <taxon>unclassified sequences</taxon>
        <taxon>metagenomes</taxon>
        <taxon>ecological metagenomes</taxon>
    </lineage>
</organism>
<gene>
    <name evidence="1" type="ORF">MNB_SV-15-1327</name>
</gene>
<accession>A0A1W1EHX5</accession>
<proteinExistence type="predicted"/>
<dbReference type="AlphaFoldDB" id="A0A1W1EHX5"/>
<dbReference type="EMBL" id="FRYL01000011">
    <property type="protein sequence ID" value="SHO80459.1"/>
    <property type="molecule type" value="Genomic_DNA"/>
</dbReference>
<evidence type="ECO:0000313" key="1">
    <source>
        <dbReference type="EMBL" id="SHO80459.1"/>
    </source>
</evidence>